<evidence type="ECO:0000256" key="8">
    <source>
        <dbReference type="PROSITE-ProRule" id="PRU00175"/>
    </source>
</evidence>
<keyword evidence="4" id="KW-0479">Metal-binding</keyword>
<dbReference type="FunFam" id="3.30.40.10:FF:000022">
    <property type="entry name" value="E3 ubiquitin-protein ligase RING1-like"/>
    <property type="match status" value="1"/>
</dbReference>
<dbReference type="Gene3D" id="3.30.40.10">
    <property type="entry name" value="Zinc/RING finger domain, C3HC4 (zinc finger)"/>
    <property type="match status" value="1"/>
</dbReference>
<organism evidence="10 11">
    <name type="scientific">Linum trigynum</name>
    <dbReference type="NCBI Taxonomy" id="586398"/>
    <lineage>
        <taxon>Eukaryota</taxon>
        <taxon>Viridiplantae</taxon>
        <taxon>Streptophyta</taxon>
        <taxon>Embryophyta</taxon>
        <taxon>Tracheophyta</taxon>
        <taxon>Spermatophyta</taxon>
        <taxon>Magnoliopsida</taxon>
        <taxon>eudicotyledons</taxon>
        <taxon>Gunneridae</taxon>
        <taxon>Pentapetalae</taxon>
        <taxon>rosids</taxon>
        <taxon>fabids</taxon>
        <taxon>Malpighiales</taxon>
        <taxon>Linaceae</taxon>
        <taxon>Linum</taxon>
    </lineage>
</organism>
<keyword evidence="11" id="KW-1185">Reference proteome</keyword>
<dbReference type="InterPro" id="IPR001841">
    <property type="entry name" value="Znf_RING"/>
</dbReference>
<protein>
    <recommendedName>
        <fullName evidence="2">RING-type E3 ubiquitin transferase</fullName>
        <ecNumber evidence="2">2.3.2.27</ecNumber>
    </recommendedName>
</protein>
<dbReference type="SUPFAM" id="SSF57850">
    <property type="entry name" value="RING/U-box"/>
    <property type="match status" value="1"/>
</dbReference>
<evidence type="ECO:0000313" key="10">
    <source>
        <dbReference type="EMBL" id="CAL1404427.1"/>
    </source>
</evidence>
<gene>
    <name evidence="10" type="ORF">LTRI10_LOCUS44285</name>
</gene>
<dbReference type="GO" id="GO:0016567">
    <property type="term" value="P:protein ubiquitination"/>
    <property type="evidence" value="ECO:0007669"/>
    <property type="project" value="TreeGrafter"/>
</dbReference>
<evidence type="ECO:0000256" key="5">
    <source>
        <dbReference type="ARBA" id="ARBA00022771"/>
    </source>
</evidence>
<keyword evidence="5 8" id="KW-0863">Zinc-finger</keyword>
<dbReference type="PANTHER" id="PTHR15710">
    <property type="entry name" value="E3 UBIQUITIN-PROTEIN LIGASE PRAJA"/>
    <property type="match status" value="1"/>
</dbReference>
<keyword evidence="3" id="KW-0808">Transferase</keyword>
<accession>A0AAV2G2N2</accession>
<keyword evidence="7" id="KW-0862">Zinc</keyword>
<dbReference type="GO" id="GO:0061630">
    <property type="term" value="F:ubiquitin protein ligase activity"/>
    <property type="evidence" value="ECO:0007669"/>
    <property type="project" value="UniProtKB-EC"/>
</dbReference>
<evidence type="ECO:0000256" key="4">
    <source>
        <dbReference type="ARBA" id="ARBA00022723"/>
    </source>
</evidence>
<keyword evidence="6" id="KW-0833">Ubl conjugation pathway</keyword>
<dbReference type="PANTHER" id="PTHR15710:SF217">
    <property type="entry name" value="E3 UBIQUITIN-PROTEIN LIGASE RDUF2"/>
    <property type="match status" value="1"/>
</dbReference>
<dbReference type="GO" id="GO:0005737">
    <property type="term" value="C:cytoplasm"/>
    <property type="evidence" value="ECO:0007669"/>
    <property type="project" value="TreeGrafter"/>
</dbReference>
<evidence type="ECO:0000256" key="6">
    <source>
        <dbReference type="ARBA" id="ARBA00022786"/>
    </source>
</evidence>
<comment type="catalytic activity">
    <reaction evidence="1">
        <text>S-ubiquitinyl-[E2 ubiquitin-conjugating enzyme]-L-cysteine + [acceptor protein]-L-lysine = [E2 ubiquitin-conjugating enzyme]-L-cysteine + N(6)-ubiquitinyl-[acceptor protein]-L-lysine.</text>
        <dbReference type="EC" id="2.3.2.27"/>
    </reaction>
</comment>
<evidence type="ECO:0000256" key="3">
    <source>
        <dbReference type="ARBA" id="ARBA00022679"/>
    </source>
</evidence>
<dbReference type="GO" id="GO:0008270">
    <property type="term" value="F:zinc ion binding"/>
    <property type="evidence" value="ECO:0007669"/>
    <property type="project" value="UniProtKB-KW"/>
</dbReference>
<sequence>MSSYKTLLRPRLENSVFDSLSQLGQERNSNNDDALSDADSVILNGPDIFDCENQVRFVMDLIHQRVEQSQVMGLNSHLVSEALNESAFGVVEEEDNRNAIRSLEPDLGIGFGLGTHDNCGFHDVYAGDDTSNIDYHCNTVLDDVIDDDVFFIERRVSGLESRVVEFQSDSESEENDNSLLAIDFGSRDEYGLDDDIHVGSGHYDYGDGEVDVGVVDDDDESITIPLCWNSLSLEDHRDHQNEDFEWEEVDGRVDEREVLSMFLDEDDDDDEASASLSISPIISPEDMVSVDRVVGSGNLEWEVLLDATNLGPLPDPDQAARYFGGGGGGHDDDYIYTADYETVFGQFAEMDTVLTTGQPPASRLVVERLPAVVVTKEDAGSDGSTCAVCKDDMSAGEKAKLLPCTHRYHEECIVPWLNIRNTCPVCRHELPTDDPDYERRKMVERSTGAVAAAAGGTSGHHHVITM</sequence>
<dbReference type="AlphaFoldDB" id="A0AAV2G2N2"/>
<evidence type="ECO:0000256" key="2">
    <source>
        <dbReference type="ARBA" id="ARBA00012483"/>
    </source>
</evidence>
<reference evidence="10 11" key="1">
    <citation type="submission" date="2024-04" db="EMBL/GenBank/DDBJ databases">
        <authorList>
            <person name="Fracassetti M."/>
        </authorList>
    </citation>
    <scope>NUCLEOTIDE SEQUENCE [LARGE SCALE GENOMIC DNA]</scope>
</reference>
<feature type="domain" description="RING-type" evidence="9">
    <location>
        <begin position="386"/>
        <end position="427"/>
    </location>
</feature>
<dbReference type="Proteomes" id="UP001497516">
    <property type="component" value="Chromosome 7"/>
</dbReference>
<dbReference type="PROSITE" id="PS50089">
    <property type="entry name" value="ZF_RING_2"/>
    <property type="match status" value="1"/>
</dbReference>
<evidence type="ECO:0000256" key="7">
    <source>
        <dbReference type="ARBA" id="ARBA00022833"/>
    </source>
</evidence>
<evidence type="ECO:0000259" key="9">
    <source>
        <dbReference type="PROSITE" id="PS50089"/>
    </source>
</evidence>
<dbReference type="EC" id="2.3.2.27" evidence="2"/>
<dbReference type="EMBL" id="OZ034820">
    <property type="protein sequence ID" value="CAL1404427.1"/>
    <property type="molecule type" value="Genomic_DNA"/>
</dbReference>
<proteinExistence type="predicted"/>
<name>A0AAV2G2N2_9ROSI</name>
<dbReference type="InterPro" id="IPR013083">
    <property type="entry name" value="Znf_RING/FYVE/PHD"/>
</dbReference>
<evidence type="ECO:0000313" key="11">
    <source>
        <dbReference type="Proteomes" id="UP001497516"/>
    </source>
</evidence>
<evidence type="ECO:0000256" key="1">
    <source>
        <dbReference type="ARBA" id="ARBA00000900"/>
    </source>
</evidence>
<dbReference type="SMART" id="SM00184">
    <property type="entry name" value="RING"/>
    <property type="match status" value="1"/>
</dbReference>
<dbReference type="Pfam" id="PF13639">
    <property type="entry name" value="zf-RING_2"/>
    <property type="match status" value="1"/>
</dbReference>